<organism evidence="5 6">
    <name type="scientific">Candidatus Agrococcus pullicola</name>
    <dbReference type="NCBI Taxonomy" id="2838429"/>
    <lineage>
        <taxon>Bacteria</taxon>
        <taxon>Bacillati</taxon>
        <taxon>Actinomycetota</taxon>
        <taxon>Actinomycetes</taxon>
        <taxon>Micrococcales</taxon>
        <taxon>Microbacteriaceae</taxon>
        <taxon>Agrococcus</taxon>
    </lineage>
</organism>
<name>A0A9D1YS96_9MICO</name>
<dbReference type="PANTHER" id="PTHR34580">
    <property type="match status" value="1"/>
</dbReference>
<evidence type="ECO:0000313" key="5">
    <source>
        <dbReference type="EMBL" id="HIY64904.1"/>
    </source>
</evidence>
<dbReference type="PROSITE" id="PS00894">
    <property type="entry name" value="HTH_DEOR_1"/>
    <property type="match status" value="1"/>
</dbReference>
<comment type="caution">
    <text evidence="5">The sequence shown here is derived from an EMBL/GenBank/DDBJ whole genome shotgun (WGS) entry which is preliminary data.</text>
</comment>
<dbReference type="Pfam" id="PF08279">
    <property type="entry name" value="HTH_11"/>
    <property type="match status" value="1"/>
</dbReference>
<dbReference type="EMBL" id="DXDC01000035">
    <property type="protein sequence ID" value="HIY64904.1"/>
    <property type="molecule type" value="Genomic_DNA"/>
</dbReference>
<keyword evidence="2" id="KW-0238">DNA-binding</keyword>
<dbReference type="InterPro" id="IPR028349">
    <property type="entry name" value="PafC-like"/>
</dbReference>
<dbReference type="InterPro" id="IPR018356">
    <property type="entry name" value="Tscrpt_reg_HTH_DeoR_CS"/>
</dbReference>
<evidence type="ECO:0000313" key="6">
    <source>
        <dbReference type="Proteomes" id="UP000824005"/>
    </source>
</evidence>
<evidence type="ECO:0000256" key="3">
    <source>
        <dbReference type="ARBA" id="ARBA00023163"/>
    </source>
</evidence>
<dbReference type="GO" id="GO:0003700">
    <property type="term" value="F:DNA-binding transcription factor activity"/>
    <property type="evidence" value="ECO:0007669"/>
    <property type="project" value="InterPro"/>
</dbReference>
<dbReference type="GO" id="GO:0003677">
    <property type="term" value="F:DNA binding"/>
    <property type="evidence" value="ECO:0007669"/>
    <property type="project" value="UniProtKB-KW"/>
</dbReference>
<evidence type="ECO:0000259" key="4">
    <source>
        <dbReference type="PROSITE" id="PS51000"/>
    </source>
</evidence>
<dbReference type="InterPro" id="IPR036388">
    <property type="entry name" value="WH-like_DNA-bd_sf"/>
</dbReference>
<dbReference type="InterPro" id="IPR036390">
    <property type="entry name" value="WH_DNA-bd_sf"/>
</dbReference>
<keyword evidence="3" id="KW-0804">Transcription</keyword>
<proteinExistence type="predicted"/>
<accession>A0A9D1YS96</accession>
<dbReference type="SUPFAM" id="SSF46785">
    <property type="entry name" value="Winged helix' DNA-binding domain"/>
    <property type="match status" value="1"/>
</dbReference>
<reference evidence="5" key="2">
    <citation type="submission" date="2021-04" db="EMBL/GenBank/DDBJ databases">
        <authorList>
            <person name="Gilroy R."/>
        </authorList>
    </citation>
    <scope>NUCLEOTIDE SEQUENCE</scope>
    <source>
        <strain evidence="5">ChiGjej1B1-98</strain>
    </source>
</reference>
<dbReference type="PROSITE" id="PS52050">
    <property type="entry name" value="WYL"/>
    <property type="match status" value="1"/>
</dbReference>
<dbReference type="InterPro" id="IPR051534">
    <property type="entry name" value="CBASS_pafABC_assoc_protein"/>
</dbReference>
<keyword evidence="1" id="KW-0805">Transcription regulation</keyword>
<dbReference type="Proteomes" id="UP000824005">
    <property type="component" value="Unassembled WGS sequence"/>
</dbReference>
<dbReference type="Gene3D" id="1.10.10.10">
    <property type="entry name" value="Winged helix-like DNA-binding domain superfamily/Winged helix DNA-binding domain"/>
    <property type="match status" value="1"/>
</dbReference>
<feature type="domain" description="HTH deoR-type" evidence="4">
    <location>
        <begin position="4"/>
        <end position="69"/>
    </location>
</feature>
<dbReference type="PROSITE" id="PS51000">
    <property type="entry name" value="HTH_DEOR_2"/>
    <property type="match status" value="1"/>
</dbReference>
<sequence length="324" mass="35775">MADVTERVLRLLATLQTGRAFAGEELASRLAVSPRTLRRDMERLRSYGYPVETKPGPGGHYRLTAGQRMPPLVFEDEEAVATIIGLASLAATPSTSPDGLSTAVERAYGKIDLLLPARLRARAAALRASIESEGTPLPDLETDAIAVLAEAIASREIVTFSYIDAKGVSTDRRAEAHRHVHMDRRWYFFSWDLARDQWRVFRTDRISDVRRTGATYAPRALPLNSAIAYLRSGLGETFETLEATVEATLLAVADALRHEDAEFASLEHDRTRATLAVDSWQRILAPLAELHAGFRVSAPPSTMIEIQRFAERLTSASEPDSPPR</sequence>
<dbReference type="PANTHER" id="PTHR34580:SF3">
    <property type="entry name" value="PROTEIN PAFB"/>
    <property type="match status" value="1"/>
</dbReference>
<dbReference type="AlphaFoldDB" id="A0A9D1YS96"/>
<evidence type="ECO:0000256" key="2">
    <source>
        <dbReference type="ARBA" id="ARBA00023125"/>
    </source>
</evidence>
<dbReference type="Pfam" id="PF13280">
    <property type="entry name" value="WYL"/>
    <property type="match status" value="1"/>
</dbReference>
<dbReference type="InterPro" id="IPR026881">
    <property type="entry name" value="WYL_dom"/>
</dbReference>
<reference evidence="5" key="1">
    <citation type="journal article" date="2021" name="PeerJ">
        <title>Extensive microbial diversity within the chicken gut microbiome revealed by metagenomics and culture.</title>
        <authorList>
            <person name="Gilroy R."/>
            <person name="Ravi A."/>
            <person name="Getino M."/>
            <person name="Pursley I."/>
            <person name="Horton D.L."/>
            <person name="Alikhan N.F."/>
            <person name="Baker D."/>
            <person name="Gharbi K."/>
            <person name="Hall N."/>
            <person name="Watson M."/>
            <person name="Adriaenssens E.M."/>
            <person name="Foster-Nyarko E."/>
            <person name="Jarju S."/>
            <person name="Secka A."/>
            <person name="Antonio M."/>
            <person name="Oren A."/>
            <person name="Chaudhuri R.R."/>
            <person name="La Ragione R."/>
            <person name="Hildebrand F."/>
            <person name="Pallen M.J."/>
        </authorList>
    </citation>
    <scope>NUCLEOTIDE SEQUENCE</scope>
    <source>
        <strain evidence="5">ChiGjej1B1-98</strain>
    </source>
</reference>
<protein>
    <submittedName>
        <fullName evidence="5">WYL domain-containing protein</fullName>
    </submittedName>
</protein>
<dbReference type="InterPro" id="IPR013196">
    <property type="entry name" value="HTH_11"/>
</dbReference>
<gene>
    <name evidence="5" type="ORF">H9830_01345</name>
</gene>
<dbReference type="PIRSF" id="PIRSF016838">
    <property type="entry name" value="PafC"/>
    <property type="match status" value="1"/>
</dbReference>
<dbReference type="InterPro" id="IPR001034">
    <property type="entry name" value="DeoR_HTH"/>
</dbReference>
<evidence type="ECO:0000256" key="1">
    <source>
        <dbReference type="ARBA" id="ARBA00023015"/>
    </source>
</evidence>